<reference evidence="1 2" key="1">
    <citation type="journal article" date="2014" name="PLoS Genet.">
        <title>Phylogenetically driven sequencing of extremely halophilic archaea reveals strategies for static and dynamic osmo-response.</title>
        <authorList>
            <person name="Becker E.A."/>
            <person name="Seitzer P.M."/>
            <person name="Tritt A."/>
            <person name="Larsen D."/>
            <person name="Krusor M."/>
            <person name="Yao A.I."/>
            <person name="Wu D."/>
            <person name="Madern D."/>
            <person name="Eisen J.A."/>
            <person name="Darling A.E."/>
            <person name="Facciotti M.T."/>
        </authorList>
    </citation>
    <scope>NUCLEOTIDE SEQUENCE [LARGE SCALE GENOMIC DNA]</scope>
    <source>
        <strain evidence="1 2">JCM 13552</strain>
    </source>
</reference>
<dbReference type="EMBL" id="AOMF01000158">
    <property type="protein sequence ID" value="EMA52304.1"/>
    <property type="molecule type" value="Genomic_DNA"/>
</dbReference>
<accession>M0N599</accession>
<comment type="caution">
    <text evidence="1">The sequence shown here is derived from an EMBL/GenBank/DDBJ whole genome shotgun (WGS) entry which is preliminary data.</text>
</comment>
<evidence type="ECO:0000313" key="1">
    <source>
        <dbReference type="EMBL" id="EMA52304.1"/>
    </source>
</evidence>
<proteinExistence type="predicted"/>
<gene>
    <name evidence="1" type="ORF">C451_12180</name>
</gene>
<dbReference type="Proteomes" id="UP000011680">
    <property type="component" value="Unassembled WGS sequence"/>
</dbReference>
<keyword evidence="2" id="KW-1185">Reference proteome</keyword>
<dbReference type="AlphaFoldDB" id="M0N599"/>
<organism evidence="1 2">
    <name type="scientific">Halococcus thailandensis JCM 13552</name>
    <dbReference type="NCBI Taxonomy" id="1227457"/>
    <lineage>
        <taxon>Archaea</taxon>
        <taxon>Methanobacteriati</taxon>
        <taxon>Methanobacteriota</taxon>
        <taxon>Stenosarchaea group</taxon>
        <taxon>Halobacteria</taxon>
        <taxon>Halobacteriales</taxon>
        <taxon>Halococcaceae</taxon>
        <taxon>Halococcus</taxon>
    </lineage>
</organism>
<name>M0N599_9EURY</name>
<protein>
    <submittedName>
        <fullName evidence="1">Uncharacterized protein</fullName>
    </submittedName>
</protein>
<sequence length="75" mass="7813">MRVVAPGSSLPVQPPDALAAVSPFGEFRLQSRDFSRGLAEAVELVASSVQILLASRGGTGDEVVRADVQSSRFVG</sequence>
<evidence type="ECO:0000313" key="2">
    <source>
        <dbReference type="Proteomes" id="UP000011680"/>
    </source>
</evidence>